<dbReference type="AlphaFoldDB" id="A0A9P5XBA3"/>
<evidence type="ECO:0000256" key="1">
    <source>
        <dbReference type="SAM" id="SignalP"/>
    </source>
</evidence>
<dbReference type="SUPFAM" id="SSF53187">
    <property type="entry name" value="Zn-dependent exopeptidases"/>
    <property type="match status" value="1"/>
</dbReference>
<sequence length="531" mass="58408">MRAFAPILAASVLAFSSHVASFSIRALNITHAPNTTRIGTASGLPSLTQQQQQLLHDRLFQTNLRGPRWTGNDNHNALTDLVAESMEIAGLSVETLNYTLNRWDPRWWSLTLHLKNGTDLGLPTTGFWPYSGNSGLRGVVAPLHDAGTYGLFPSQSHDTSTLDFDNLPEGGAIVFFDNPSPTRNYSLPGYHLLGTSRDIPPSDIPELGNLTNPHWQSEKKLKFDELKKMGVKAVIASWTNTSDENAALQFLPNAGAPGNGNLFDVPALYVGNSTGELIREMIRTGEAHSATVVLDAPSYEAPTKTVVGHLPGRAEKAESILLYTHSDGPSIIEENGPLLLLTIAEYFAKNPLNISLDIVITTGHMSGYHLDEKLWMSERPEILRNARAAIICEHFGALEWKDSFRDKKPVYEPTGKWEPMWTMADDHNESGLLHQSYIEAFEGTSENLRMALLAPQTIDGKRSRWYGAGGSSVLGHSNLPTIGIIPQPDYLWAAMPDGGWSKLDVPMVIEQIDVVLRTILKLDEKYSAGQL</sequence>
<dbReference type="EMBL" id="MU151226">
    <property type="protein sequence ID" value="KAF9446862.1"/>
    <property type="molecule type" value="Genomic_DNA"/>
</dbReference>
<keyword evidence="1" id="KW-0732">Signal</keyword>
<evidence type="ECO:0000313" key="2">
    <source>
        <dbReference type="EMBL" id="KAF9446862.1"/>
    </source>
</evidence>
<feature type="signal peptide" evidence="1">
    <location>
        <begin position="1"/>
        <end position="21"/>
    </location>
</feature>
<dbReference type="OrthoDB" id="4334193at2759"/>
<proteinExistence type="predicted"/>
<gene>
    <name evidence="2" type="ORF">P691DRAFT_158314</name>
</gene>
<name>A0A9P5XBA3_9AGAR</name>
<accession>A0A9P5XBA3</accession>
<keyword evidence="3" id="KW-1185">Reference proteome</keyword>
<protein>
    <submittedName>
        <fullName evidence="2">Uncharacterized protein</fullName>
    </submittedName>
</protein>
<organism evidence="2 3">
    <name type="scientific">Macrolepiota fuliginosa MF-IS2</name>
    <dbReference type="NCBI Taxonomy" id="1400762"/>
    <lineage>
        <taxon>Eukaryota</taxon>
        <taxon>Fungi</taxon>
        <taxon>Dikarya</taxon>
        <taxon>Basidiomycota</taxon>
        <taxon>Agaricomycotina</taxon>
        <taxon>Agaricomycetes</taxon>
        <taxon>Agaricomycetidae</taxon>
        <taxon>Agaricales</taxon>
        <taxon>Agaricineae</taxon>
        <taxon>Agaricaceae</taxon>
        <taxon>Macrolepiota</taxon>
    </lineage>
</organism>
<comment type="caution">
    <text evidence="2">The sequence shown here is derived from an EMBL/GenBank/DDBJ whole genome shotgun (WGS) entry which is preliminary data.</text>
</comment>
<reference evidence="2" key="1">
    <citation type="submission" date="2020-11" db="EMBL/GenBank/DDBJ databases">
        <authorList>
            <consortium name="DOE Joint Genome Institute"/>
            <person name="Ahrendt S."/>
            <person name="Riley R."/>
            <person name="Andreopoulos W."/>
            <person name="Labutti K."/>
            <person name="Pangilinan J."/>
            <person name="Ruiz-Duenas F.J."/>
            <person name="Barrasa J.M."/>
            <person name="Sanchez-Garcia M."/>
            <person name="Camarero S."/>
            <person name="Miyauchi S."/>
            <person name="Serrano A."/>
            <person name="Linde D."/>
            <person name="Babiker R."/>
            <person name="Drula E."/>
            <person name="Ayuso-Fernandez I."/>
            <person name="Pacheco R."/>
            <person name="Padilla G."/>
            <person name="Ferreira P."/>
            <person name="Barriuso J."/>
            <person name="Kellner H."/>
            <person name="Castanera R."/>
            <person name="Alfaro M."/>
            <person name="Ramirez L."/>
            <person name="Pisabarro A.G."/>
            <person name="Kuo A."/>
            <person name="Tritt A."/>
            <person name="Lipzen A."/>
            <person name="He G."/>
            <person name="Yan M."/>
            <person name="Ng V."/>
            <person name="Cullen D."/>
            <person name="Martin F."/>
            <person name="Rosso M.-N."/>
            <person name="Henrissat B."/>
            <person name="Hibbett D."/>
            <person name="Martinez A.T."/>
            <person name="Grigoriev I.V."/>
        </authorList>
    </citation>
    <scope>NUCLEOTIDE SEQUENCE</scope>
    <source>
        <strain evidence="2">MF-IS2</strain>
    </source>
</reference>
<dbReference type="Proteomes" id="UP000807342">
    <property type="component" value="Unassembled WGS sequence"/>
</dbReference>
<feature type="chain" id="PRO_5040110384" evidence="1">
    <location>
        <begin position="22"/>
        <end position="531"/>
    </location>
</feature>
<evidence type="ECO:0000313" key="3">
    <source>
        <dbReference type="Proteomes" id="UP000807342"/>
    </source>
</evidence>